<dbReference type="EMBL" id="JAQPOK010000084">
    <property type="protein sequence ID" value="MDJ1179366.1"/>
    <property type="molecule type" value="Genomic_DNA"/>
</dbReference>
<keyword evidence="2" id="KW-1185">Reference proteome</keyword>
<name>A0ABT7BJK5_9CYAN</name>
<dbReference type="RefSeq" id="WP_283762675.1">
    <property type="nucleotide sequence ID" value="NZ_JAQPOK010000084.1"/>
</dbReference>
<protein>
    <submittedName>
        <fullName evidence="1">Uncharacterized protein</fullName>
    </submittedName>
</protein>
<evidence type="ECO:0000313" key="1">
    <source>
        <dbReference type="EMBL" id="MDJ1179366.1"/>
    </source>
</evidence>
<comment type="caution">
    <text evidence="1">The sequence shown here is derived from an EMBL/GenBank/DDBJ whole genome shotgun (WGS) entry which is preliminary data.</text>
</comment>
<proteinExistence type="predicted"/>
<organism evidence="1 2">
    <name type="scientific">Roseofilum halophilum BLCC-M91</name>
    <dbReference type="NCBI Taxonomy" id="3022259"/>
    <lineage>
        <taxon>Bacteria</taxon>
        <taxon>Bacillati</taxon>
        <taxon>Cyanobacteriota</taxon>
        <taxon>Cyanophyceae</taxon>
        <taxon>Desertifilales</taxon>
        <taxon>Desertifilaceae</taxon>
        <taxon>Roseofilum</taxon>
        <taxon>Roseofilum halophilum</taxon>
    </lineage>
</organism>
<reference evidence="1 2" key="1">
    <citation type="submission" date="2023-01" db="EMBL/GenBank/DDBJ databases">
        <title>Novel diversity within Roseofilum (Cyanobacteria; Desertifilaceae) from marine benthic mats with descriptions of four novel species.</title>
        <authorList>
            <person name="Wang Y."/>
            <person name="Berthold D.E."/>
            <person name="Hu J."/>
            <person name="Lefler F.W."/>
            <person name="Laughinghouse H.D. IV."/>
        </authorList>
    </citation>
    <scope>NUCLEOTIDE SEQUENCE [LARGE SCALE GENOMIC DNA]</scope>
    <source>
        <strain evidence="1 2">BLCC-M91</strain>
    </source>
</reference>
<dbReference type="Proteomes" id="UP001231370">
    <property type="component" value="Unassembled WGS sequence"/>
</dbReference>
<sequence length="85" mass="10040">MAGNLDYTLVELKQQIQHLQVGERWDLLKWLVELLQEMPQNSEPEKRKINVAAVHEICDRMRNLPIRDRRSAEEIIGYNQWGGLD</sequence>
<gene>
    <name evidence="1" type="ORF">PJF56_10865</name>
</gene>
<evidence type="ECO:0000313" key="2">
    <source>
        <dbReference type="Proteomes" id="UP001231370"/>
    </source>
</evidence>
<accession>A0ABT7BJK5</accession>